<dbReference type="EMBL" id="MF351863">
    <property type="protein sequence ID" value="ASR76161.1"/>
    <property type="molecule type" value="Genomic_DNA"/>
</dbReference>
<keyword evidence="2" id="KW-1185">Reference proteome</keyword>
<evidence type="ECO:0000313" key="2">
    <source>
        <dbReference type="Proteomes" id="UP000221247"/>
    </source>
</evidence>
<organism evidence="1 2">
    <name type="scientific">Synechococcus phage Bellamy</name>
    <dbReference type="NCBI Taxonomy" id="2023996"/>
    <lineage>
        <taxon>Viruses</taxon>
        <taxon>Duplodnaviria</taxon>
        <taxon>Heunggongvirae</taxon>
        <taxon>Uroviricota</taxon>
        <taxon>Caudoviricetes</taxon>
        <taxon>Pantevenvirales</taxon>
        <taxon>Kyanoviridae</taxon>
        <taxon>Bellamyvirus</taxon>
        <taxon>Bellamyvirus bellamy</taxon>
    </lineage>
</organism>
<dbReference type="GeneID" id="54981446"/>
<sequence>MASNNITFDPDSGVPYGANFSIYTGGDFKQTFNIKNTSNSAFNLTGYSGSGQMRKSTSIGSTTIAAGTFTVGVTSALGGTLQISMGSTDTRNLAEGRYMYDVLVSSGATYYNLVNGNVYVYQGISSAP</sequence>
<reference evidence="1 2" key="1">
    <citation type="submission" date="2017-06" db="EMBL/GenBank/DDBJ databases">
        <authorList>
            <person name="Kim H.J."/>
            <person name="Triplett B.A."/>
        </authorList>
    </citation>
    <scope>NUCLEOTIDE SEQUENCE [LARGE SCALE GENOMIC DNA]</scope>
</reference>
<dbReference type="RefSeq" id="YP_009791273.1">
    <property type="nucleotide sequence ID" value="NC_047838.1"/>
</dbReference>
<evidence type="ECO:0000313" key="1">
    <source>
        <dbReference type="EMBL" id="ASR76161.1"/>
    </source>
</evidence>
<protein>
    <submittedName>
        <fullName evidence="1">Uncharacterized protein</fullName>
    </submittedName>
</protein>
<accession>A0A222YVS3</accession>
<dbReference type="Proteomes" id="UP000221247">
    <property type="component" value="Segment"/>
</dbReference>
<dbReference type="KEGG" id="vg:54981446"/>
<name>A0A222YVS3_9CAUD</name>
<proteinExistence type="predicted"/>
<gene>
    <name evidence="1" type="primary">116</name>
    <name evidence="1" type="ORF">PBI_BELLAMY_116</name>
</gene>